<evidence type="ECO:0000313" key="1">
    <source>
        <dbReference type="EMBL" id="KXT05667.1"/>
    </source>
</evidence>
<dbReference type="AlphaFoldDB" id="A0A139HTB4"/>
<keyword evidence="2" id="KW-1185">Reference proteome</keyword>
<gene>
    <name evidence="1" type="ORF">AC578_5640</name>
</gene>
<name>A0A139HTB4_9PEZI</name>
<organism evidence="1 2">
    <name type="scientific">Pseudocercospora eumusae</name>
    <dbReference type="NCBI Taxonomy" id="321146"/>
    <lineage>
        <taxon>Eukaryota</taxon>
        <taxon>Fungi</taxon>
        <taxon>Dikarya</taxon>
        <taxon>Ascomycota</taxon>
        <taxon>Pezizomycotina</taxon>
        <taxon>Dothideomycetes</taxon>
        <taxon>Dothideomycetidae</taxon>
        <taxon>Mycosphaerellales</taxon>
        <taxon>Mycosphaerellaceae</taxon>
        <taxon>Pseudocercospora</taxon>
    </lineage>
</organism>
<accession>A0A139HTB4</accession>
<proteinExistence type="predicted"/>
<sequence>MELNEQEREAVRRYLQHLQATGHGFSRAGGEEHNTISIALVGENVVGHMWLTSKQPLGPDNYDPFQDDTIDFFYEFEGHFVLIQFWNPDITPAWTGDELKGSDLVAIRKALRSEATFFVYLPTRGTTLESLKLAWQAWNTLLAGDMSEQQKHSRTLFVVAHEIEEENEEYAGLLEQGREFSQELGAYFMRMTMDDFKAGKADMQAIVGRILYQRAVDHGFTQVPTANNLEGKEVKRTRAQKLLSRLRKVFLRR</sequence>
<protein>
    <submittedName>
        <fullName evidence="1">Uncharacterized protein</fullName>
    </submittedName>
</protein>
<reference evidence="1 2" key="1">
    <citation type="submission" date="2015-07" db="EMBL/GenBank/DDBJ databases">
        <title>Comparative genomics of the Sigatoka disease complex on banana suggests a link between parallel evolutionary changes in Pseudocercospora fijiensis and Pseudocercospora eumusae and increased virulence on the banana host.</title>
        <authorList>
            <person name="Chang T.-C."/>
            <person name="Salvucci A."/>
            <person name="Crous P.W."/>
            <person name="Stergiopoulos I."/>
        </authorList>
    </citation>
    <scope>NUCLEOTIDE SEQUENCE [LARGE SCALE GENOMIC DNA]</scope>
    <source>
        <strain evidence="1 2">CBS 114824</strain>
    </source>
</reference>
<dbReference type="OrthoDB" id="193931at2759"/>
<dbReference type="Proteomes" id="UP000070133">
    <property type="component" value="Unassembled WGS sequence"/>
</dbReference>
<comment type="caution">
    <text evidence="1">The sequence shown here is derived from an EMBL/GenBank/DDBJ whole genome shotgun (WGS) entry which is preliminary data.</text>
</comment>
<dbReference type="EMBL" id="LFZN01000011">
    <property type="protein sequence ID" value="KXT05667.1"/>
    <property type="molecule type" value="Genomic_DNA"/>
</dbReference>
<evidence type="ECO:0000313" key="2">
    <source>
        <dbReference type="Proteomes" id="UP000070133"/>
    </source>
</evidence>